<evidence type="ECO:0000256" key="3">
    <source>
        <dbReference type="ARBA" id="ARBA00022962"/>
    </source>
</evidence>
<dbReference type="InterPro" id="IPR029062">
    <property type="entry name" value="Class_I_gatase-like"/>
</dbReference>
<dbReference type="NCBIfam" id="NF001989">
    <property type="entry name" value="PRK00784.1"/>
    <property type="match status" value="1"/>
</dbReference>
<name>A0A285VV40_9MICO</name>
<dbReference type="EMBL" id="OBQK01000018">
    <property type="protein sequence ID" value="SOC57895.1"/>
    <property type="molecule type" value="Genomic_DNA"/>
</dbReference>
<dbReference type="GO" id="GO:0003824">
    <property type="term" value="F:catalytic activity"/>
    <property type="evidence" value="ECO:0007669"/>
    <property type="project" value="InterPro"/>
</dbReference>
<dbReference type="UniPathway" id="UPA00148"/>
<feature type="domain" description="CobQ/CobB/MinD/ParA nucleotide binding" evidence="5">
    <location>
        <begin position="1"/>
        <end position="220"/>
    </location>
</feature>
<evidence type="ECO:0000259" key="5">
    <source>
        <dbReference type="Pfam" id="PF01656"/>
    </source>
</evidence>
<keyword evidence="8" id="KW-1185">Reference proteome</keyword>
<gene>
    <name evidence="4" type="primary">cobQ</name>
    <name evidence="7" type="ORF">SAMN05421879_11817</name>
</gene>
<dbReference type="Proteomes" id="UP000219688">
    <property type="component" value="Unassembled WGS sequence"/>
</dbReference>
<dbReference type="InterPro" id="IPR004459">
    <property type="entry name" value="CobQ_synth"/>
</dbReference>
<dbReference type="Pfam" id="PF07685">
    <property type="entry name" value="GATase_3"/>
    <property type="match status" value="1"/>
</dbReference>
<evidence type="ECO:0000313" key="8">
    <source>
        <dbReference type="Proteomes" id="UP000219688"/>
    </source>
</evidence>
<dbReference type="GO" id="GO:0015420">
    <property type="term" value="F:ABC-type vitamin B12 transporter activity"/>
    <property type="evidence" value="ECO:0007669"/>
    <property type="project" value="UniProtKB-UniRule"/>
</dbReference>
<dbReference type="InterPro" id="IPR047045">
    <property type="entry name" value="CobQ_N"/>
</dbReference>
<evidence type="ECO:0000256" key="1">
    <source>
        <dbReference type="ARBA" id="ARBA00004953"/>
    </source>
</evidence>
<feature type="active site" description="Nucleophile" evidence="4">
    <location>
        <position position="336"/>
    </location>
</feature>
<dbReference type="CDD" id="cd01750">
    <property type="entry name" value="GATase1_CobQ"/>
    <property type="match status" value="1"/>
</dbReference>
<comment type="similarity">
    <text evidence="4">Belongs to the CobB/CobQ family. CobQ subfamily.</text>
</comment>
<evidence type="ECO:0000256" key="4">
    <source>
        <dbReference type="HAMAP-Rule" id="MF_00028"/>
    </source>
</evidence>
<dbReference type="SUPFAM" id="SSF52317">
    <property type="entry name" value="Class I glutamine amidotransferase-like"/>
    <property type="match status" value="1"/>
</dbReference>
<comment type="function">
    <text evidence="4">Catalyzes amidations at positions B, D, E, and G on adenosylcobyrinic A,C-diamide. NH(2) groups are provided by glutamine, and one molecule of ATP is hydrogenolyzed for each amidation.</text>
</comment>
<keyword evidence="3 4" id="KW-0315">Glutamine amidotransferase</keyword>
<proteinExistence type="inferred from homology"/>
<dbReference type="InterPro" id="IPR011698">
    <property type="entry name" value="GATase_3"/>
</dbReference>
<dbReference type="AlphaFoldDB" id="A0A285VV40"/>
<dbReference type="Gene3D" id="3.40.50.300">
    <property type="entry name" value="P-loop containing nucleotide triphosphate hydrolases"/>
    <property type="match status" value="1"/>
</dbReference>
<dbReference type="GO" id="GO:0009236">
    <property type="term" value="P:cobalamin biosynthetic process"/>
    <property type="evidence" value="ECO:0007669"/>
    <property type="project" value="UniProtKB-UniRule"/>
</dbReference>
<dbReference type="HAMAP" id="MF_00028">
    <property type="entry name" value="CobQ"/>
    <property type="match status" value="1"/>
</dbReference>
<organism evidence="7 8">
    <name type="scientific">Ornithinimicrobium cerasi</name>
    <dbReference type="NCBI Taxonomy" id="2248773"/>
    <lineage>
        <taxon>Bacteria</taxon>
        <taxon>Bacillati</taxon>
        <taxon>Actinomycetota</taxon>
        <taxon>Actinomycetes</taxon>
        <taxon>Micrococcales</taxon>
        <taxon>Ornithinimicrobiaceae</taxon>
        <taxon>Ornithinimicrobium</taxon>
    </lineage>
</organism>
<dbReference type="Pfam" id="PF01656">
    <property type="entry name" value="CbiA"/>
    <property type="match status" value="1"/>
</dbReference>
<comment type="pathway">
    <text evidence="1 4">Cofactor biosynthesis; adenosylcobalamin biosynthesis.</text>
</comment>
<dbReference type="InterPro" id="IPR033949">
    <property type="entry name" value="CobQ_GATase1"/>
</dbReference>
<dbReference type="CDD" id="cd05389">
    <property type="entry name" value="CobQ_N"/>
    <property type="match status" value="1"/>
</dbReference>
<sequence>MVVGTTSGAGKSTLTSALCRAFARRGVDVAPFKAQNMSNHGAVTPDGGEIGRAQAMQALAAGVETDRRMGPVLLKPSGARSSHLVVLGEEVGVADAMGYGERAARLRPLVLGALQGLRSEHEVVVLEGAGGAAEINLLDRDLVNLPLAAAAGIPAVLVVDIERGGAFAAAYGTWALLPERLRACLRGVVVNSFRGEVSLLEPGLRDLERRTGVPVLGVLPHLGDHLMLGVEDSLDLSTTLPSPAPADTPTGRPVRVRVVRLPHLANPSDLDPLVLEPDVDVRWATGPADVGDADLVVLPGSRATVADLGWLRACGLDGAIAALVEDPDGPQVLGLCAGYQMLGVCVSDELESGVGTVAGLGLLPVATTFEAPKVVRRVHGTLTDRSGAGAAAVVRGYEIRWGRTRPVVTGGVSSGVPWFEVDEGEGDVRPEGCLRDDGRVRGTSVHGLFDSDALRHTMMADIASARGRTFAPSPVPWADALDHHLDHLADWVGASLDIPALLALARTATPVGREPGW</sequence>
<protein>
    <recommendedName>
        <fullName evidence="4">Cobyric acid synthase</fullName>
    </recommendedName>
</protein>
<accession>A0A285VV40</accession>
<dbReference type="Gene3D" id="3.40.50.880">
    <property type="match status" value="1"/>
</dbReference>
<evidence type="ECO:0000313" key="7">
    <source>
        <dbReference type="EMBL" id="SOC57895.1"/>
    </source>
</evidence>
<reference evidence="8" key="1">
    <citation type="submission" date="2017-08" db="EMBL/GenBank/DDBJ databases">
        <authorList>
            <person name="Varghese N."/>
            <person name="Submissions S."/>
        </authorList>
    </citation>
    <scope>NUCLEOTIDE SEQUENCE [LARGE SCALE GENOMIC DNA]</scope>
    <source>
        <strain evidence="8">USBA17B2</strain>
    </source>
</reference>
<evidence type="ECO:0000256" key="2">
    <source>
        <dbReference type="ARBA" id="ARBA00022573"/>
    </source>
</evidence>
<dbReference type="SUPFAM" id="SSF52540">
    <property type="entry name" value="P-loop containing nucleoside triphosphate hydrolases"/>
    <property type="match status" value="1"/>
</dbReference>
<dbReference type="PANTHER" id="PTHR21343">
    <property type="entry name" value="DETHIOBIOTIN SYNTHETASE"/>
    <property type="match status" value="1"/>
</dbReference>
<evidence type="ECO:0000259" key="6">
    <source>
        <dbReference type="Pfam" id="PF07685"/>
    </source>
</evidence>
<keyword evidence="2 4" id="KW-0169">Cobalamin biosynthesis</keyword>
<dbReference type="InterPro" id="IPR027417">
    <property type="entry name" value="P-loop_NTPase"/>
</dbReference>
<feature type="active site" evidence="4">
    <location>
        <position position="446"/>
    </location>
</feature>
<dbReference type="PANTHER" id="PTHR21343:SF1">
    <property type="entry name" value="COBYRIC ACID SYNTHASE"/>
    <property type="match status" value="1"/>
</dbReference>
<dbReference type="InterPro" id="IPR002586">
    <property type="entry name" value="CobQ/CobB/MinD/ParA_Nub-bd_dom"/>
</dbReference>
<dbReference type="PROSITE" id="PS51274">
    <property type="entry name" value="GATASE_COBBQ"/>
    <property type="match status" value="1"/>
</dbReference>
<feature type="domain" description="CobB/CobQ-like glutamine amidotransferase" evidence="6">
    <location>
        <begin position="255"/>
        <end position="453"/>
    </location>
</feature>
<dbReference type="NCBIfam" id="TIGR00313">
    <property type="entry name" value="cobQ"/>
    <property type="match status" value="1"/>
</dbReference>